<evidence type="ECO:0000259" key="1">
    <source>
        <dbReference type="Pfam" id="PF01799"/>
    </source>
</evidence>
<dbReference type="InterPro" id="IPR012675">
    <property type="entry name" value="Beta-grasp_dom_sf"/>
</dbReference>
<keyword evidence="3" id="KW-1185">Reference proteome</keyword>
<accession>A0A671SN58</accession>
<evidence type="ECO:0000313" key="3">
    <source>
        <dbReference type="Proteomes" id="UP000472260"/>
    </source>
</evidence>
<feature type="domain" description="[2Fe-2S]-binding" evidence="1">
    <location>
        <begin position="89"/>
        <end position="147"/>
    </location>
</feature>
<dbReference type="SUPFAM" id="SSF47741">
    <property type="entry name" value="CO dehydrogenase ISP C-domain like"/>
    <property type="match status" value="1"/>
</dbReference>
<dbReference type="Ensembl" id="ENSSANT00000103913.1">
    <property type="protein sequence ID" value="ENSSANP00000097851.1"/>
    <property type="gene ID" value="ENSSANG00000048200.1"/>
</dbReference>
<dbReference type="InterPro" id="IPR036884">
    <property type="entry name" value="2Fe-2S-bd_dom_sf"/>
</dbReference>
<evidence type="ECO:0000313" key="2">
    <source>
        <dbReference type="Ensembl" id="ENSSANP00000097851.1"/>
    </source>
</evidence>
<reference evidence="2" key="2">
    <citation type="submission" date="2025-09" db="UniProtKB">
        <authorList>
            <consortium name="Ensembl"/>
        </authorList>
    </citation>
    <scope>IDENTIFICATION</scope>
</reference>
<dbReference type="InterPro" id="IPR036010">
    <property type="entry name" value="2Fe-2S_ferredoxin-like_sf"/>
</dbReference>
<dbReference type="GO" id="GO:0005506">
    <property type="term" value="F:iron ion binding"/>
    <property type="evidence" value="ECO:0007669"/>
    <property type="project" value="InterPro"/>
</dbReference>
<sequence>MSSLSVNSELVFYINGKKIVEKNADPEEMLLAYLRRKGFFATSVFSTSNHTDVTTFLLFYDHLHDRLFKLKMNACLQPICSLHGAAVVTIEGIGSTKTKLHPVQEHIAKAHGSQCWFCTPGMVMSMYTLLRNNPQPTMEDIRETLGGDKQICILMDLIYIFRSMNSNAEHKNLKILFSFF</sequence>
<protein>
    <submittedName>
        <fullName evidence="2">Aldehyde oxidase 5</fullName>
    </submittedName>
</protein>
<organism evidence="2 3">
    <name type="scientific">Sinocyclocheilus anshuiensis</name>
    <dbReference type="NCBI Taxonomy" id="1608454"/>
    <lineage>
        <taxon>Eukaryota</taxon>
        <taxon>Metazoa</taxon>
        <taxon>Chordata</taxon>
        <taxon>Craniata</taxon>
        <taxon>Vertebrata</taxon>
        <taxon>Euteleostomi</taxon>
        <taxon>Actinopterygii</taxon>
        <taxon>Neopterygii</taxon>
        <taxon>Teleostei</taxon>
        <taxon>Ostariophysi</taxon>
        <taxon>Cypriniformes</taxon>
        <taxon>Cyprinidae</taxon>
        <taxon>Cyprininae</taxon>
        <taxon>Sinocyclocheilus</taxon>
    </lineage>
</organism>
<name>A0A671SN58_9TELE</name>
<proteinExistence type="predicted"/>
<dbReference type="SUPFAM" id="SSF54292">
    <property type="entry name" value="2Fe-2S ferredoxin-like"/>
    <property type="match status" value="1"/>
</dbReference>
<dbReference type="AlphaFoldDB" id="A0A671SN58"/>
<dbReference type="InterPro" id="IPR002888">
    <property type="entry name" value="2Fe-2S-bd"/>
</dbReference>
<dbReference type="Gene3D" id="1.10.150.120">
    <property type="entry name" value="[2Fe-2S]-binding domain"/>
    <property type="match status" value="1"/>
</dbReference>
<dbReference type="Pfam" id="PF01799">
    <property type="entry name" value="Fer2_2"/>
    <property type="match status" value="1"/>
</dbReference>
<dbReference type="InterPro" id="IPR016208">
    <property type="entry name" value="Ald_Oxase/xanthine_DH-like"/>
</dbReference>
<dbReference type="GO" id="GO:0051536">
    <property type="term" value="F:iron-sulfur cluster binding"/>
    <property type="evidence" value="ECO:0007669"/>
    <property type="project" value="InterPro"/>
</dbReference>
<reference evidence="2" key="1">
    <citation type="submission" date="2025-08" db="UniProtKB">
        <authorList>
            <consortium name="Ensembl"/>
        </authorList>
    </citation>
    <scope>IDENTIFICATION</scope>
</reference>
<dbReference type="Gene3D" id="3.10.20.30">
    <property type="match status" value="1"/>
</dbReference>
<dbReference type="PANTHER" id="PTHR45444:SF3">
    <property type="entry name" value="XANTHINE DEHYDROGENASE"/>
    <property type="match status" value="1"/>
</dbReference>
<dbReference type="Proteomes" id="UP000472260">
    <property type="component" value="Unassembled WGS sequence"/>
</dbReference>
<dbReference type="PANTHER" id="PTHR45444">
    <property type="entry name" value="XANTHINE DEHYDROGENASE"/>
    <property type="match status" value="1"/>
</dbReference>
<dbReference type="GO" id="GO:0016491">
    <property type="term" value="F:oxidoreductase activity"/>
    <property type="evidence" value="ECO:0007669"/>
    <property type="project" value="InterPro"/>
</dbReference>